<evidence type="ECO:0000313" key="2">
    <source>
        <dbReference type="EMBL" id="HIU46905.1"/>
    </source>
</evidence>
<dbReference type="EMBL" id="DVNK01000039">
    <property type="protein sequence ID" value="HIU46905.1"/>
    <property type="molecule type" value="Genomic_DNA"/>
</dbReference>
<comment type="caution">
    <text evidence="2">The sequence shown here is derived from an EMBL/GenBank/DDBJ whole genome shotgun (WGS) entry which is preliminary data.</text>
</comment>
<dbReference type="Proteomes" id="UP000824123">
    <property type="component" value="Unassembled WGS sequence"/>
</dbReference>
<feature type="compositionally biased region" description="Low complexity" evidence="1">
    <location>
        <begin position="84"/>
        <end position="105"/>
    </location>
</feature>
<organism evidence="2 3">
    <name type="scientific">Candidatus Fimadaptatus faecigallinarum</name>
    <dbReference type="NCBI Taxonomy" id="2840814"/>
    <lineage>
        <taxon>Bacteria</taxon>
        <taxon>Bacillati</taxon>
        <taxon>Bacillota</taxon>
        <taxon>Clostridia</taxon>
        <taxon>Eubacteriales</taxon>
        <taxon>Candidatus Fimadaptatus</taxon>
    </lineage>
</organism>
<evidence type="ECO:0000256" key="1">
    <source>
        <dbReference type="SAM" id="MobiDB-lite"/>
    </source>
</evidence>
<feature type="region of interest" description="Disordered" evidence="1">
    <location>
        <begin position="19"/>
        <end position="107"/>
    </location>
</feature>
<reference evidence="2" key="2">
    <citation type="journal article" date="2021" name="PeerJ">
        <title>Extensive microbial diversity within the chicken gut microbiome revealed by metagenomics and culture.</title>
        <authorList>
            <person name="Gilroy R."/>
            <person name="Ravi A."/>
            <person name="Getino M."/>
            <person name="Pursley I."/>
            <person name="Horton D.L."/>
            <person name="Alikhan N.F."/>
            <person name="Baker D."/>
            <person name="Gharbi K."/>
            <person name="Hall N."/>
            <person name="Watson M."/>
            <person name="Adriaenssens E.M."/>
            <person name="Foster-Nyarko E."/>
            <person name="Jarju S."/>
            <person name="Secka A."/>
            <person name="Antonio M."/>
            <person name="Oren A."/>
            <person name="Chaudhuri R.R."/>
            <person name="La Ragione R."/>
            <person name="Hildebrand F."/>
            <person name="Pallen M.J."/>
        </authorList>
    </citation>
    <scope>NUCLEOTIDE SEQUENCE</scope>
    <source>
        <strain evidence="2">ChiSxjej2B14-8506</strain>
    </source>
</reference>
<evidence type="ECO:0000313" key="3">
    <source>
        <dbReference type="Proteomes" id="UP000824123"/>
    </source>
</evidence>
<proteinExistence type="predicted"/>
<gene>
    <name evidence="2" type="ORF">IAC59_06565</name>
</gene>
<sequence>MEGLVVIIIILVVVSNLRKQTKGKSRSGNGTPYKPAEGMTRDAQPQDAERRAPAEGVPTQAAPEGGTARPMRKPFAPRPLTPVAPMGPMRPAKPARPAQPAAPAQEQTMLPERPVARREETMLPERPTARPMQTLRPAQPSKPCDDGYGSLEHTRHEGEEFHSPGTHGMAGRKPGALAAQGTQAVAMASDEAVPELLGMELDAETMRRAVVFSEIINKRGGRHGWVRI</sequence>
<accession>A0A9D1LS22</accession>
<protein>
    <submittedName>
        <fullName evidence="2">Uncharacterized protein</fullName>
    </submittedName>
</protein>
<name>A0A9D1LS22_9FIRM</name>
<reference evidence="2" key="1">
    <citation type="submission" date="2020-10" db="EMBL/GenBank/DDBJ databases">
        <authorList>
            <person name="Gilroy R."/>
        </authorList>
    </citation>
    <scope>NUCLEOTIDE SEQUENCE</scope>
    <source>
        <strain evidence="2">ChiSxjej2B14-8506</strain>
    </source>
</reference>
<dbReference type="AlphaFoldDB" id="A0A9D1LS22"/>